<evidence type="ECO:0000256" key="1">
    <source>
        <dbReference type="SAM" id="MobiDB-lite"/>
    </source>
</evidence>
<name>A0A2P2Q3H2_RHIMU</name>
<accession>A0A2P2Q3H2</accession>
<protein>
    <submittedName>
        <fullName evidence="2">Uncharacterized protein</fullName>
    </submittedName>
</protein>
<proteinExistence type="predicted"/>
<reference evidence="2" key="1">
    <citation type="submission" date="2018-02" db="EMBL/GenBank/DDBJ databases">
        <title>Rhizophora mucronata_Transcriptome.</title>
        <authorList>
            <person name="Meera S.P."/>
            <person name="Sreeshan A."/>
            <person name="Augustine A."/>
        </authorList>
    </citation>
    <scope>NUCLEOTIDE SEQUENCE</scope>
    <source>
        <tissue evidence="2">Leaf</tissue>
    </source>
</reference>
<feature type="region of interest" description="Disordered" evidence="1">
    <location>
        <begin position="1"/>
        <end position="22"/>
    </location>
</feature>
<evidence type="ECO:0000313" key="2">
    <source>
        <dbReference type="EMBL" id="MBX61502.1"/>
    </source>
</evidence>
<dbReference type="EMBL" id="GGEC01081018">
    <property type="protein sequence ID" value="MBX61502.1"/>
    <property type="molecule type" value="Transcribed_RNA"/>
</dbReference>
<sequence length="22" mass="2476">MSNPFGLENNFSLSSFNDLKDV</sequence>
<dbReference type="AlphaFoldDB" id="A0A2P2Q3H2"/>
<organism evidence="2">
    <name type="scientific">Rhizophora mucronata</name>
    <name type="common">Asiatic mangrove</name>
    <dbReference type="NCBI Taxonomy" id="61149"/>
    <lineage>
        <taxon>Eukaryota</taxon>
        <taxon>Viridiplantae</taxon>
        <taxon>Streptophyta</taxon>
        <taxon>Embryophyta</taxon>
        <taxon>Tracheophyta</taxon>
        <taxon>Spermatophyta</taxon>
        <taxon>Magnoliopsida</taxon>
        <taxon>eudicotyledons</taxon>
        <taxon>Gunneridae</taxon>
        <taxon>Pentapetalae</taxon>
        <taxon>rosids</taxon>
        <taxon>fabids</taxon>
        <taxon>Malpighiales</taxon>
        <taxon>Rhizophoraceae</taxon>
        <taxon>Rhizophora</taxon>
    </lineage>
</organism>